<dbReference type="AlphaFoldDB" id="A0A4Z1DW31"/>
<feature type="transmembrane region" description="Helical" evidence="1">
    <location>
        <begin position="153"/>
        <end position="175"/>
    </location>
</feature>
<protein>
    <recommendedName>
        <fullName evidence="4">GGDEF domain-containing protein</fullName>
    </recommendedName>
</protein>
<feature type="transmembrane region" description="Helical" evidence="1">
    <location>
        <begin position="6"/>
        <end position="26"/>
    </location>
</feature>
<gene>
    <name evidence="2" type="ORF">SERN_2985</name>
</gene>
<feature type="transmembrane region" description="Helical" evidence="1">
    <location>
        <begin position="123"/>
        <end position="141"/>
    </location>
</feature>
<dbReference type="Gene3D" id="3.30.70.270">
    <property type="match status" value="1"/>
</dbReference>
<reference evidence="2 3" key="1">
    <citation type="submission" date="2018-11" db="EMBL/GenBank/DDBJ databases">
        <title>Complete genome sequencing of the Actinobacteria Serinibacter sp. K3-2.</title>
        <authorList>
            <person name="Rakitin A.L."/>
            <person name="Beletsky A.V."/>
            <person name="Mardanov A.V."/>
            <person name="Ravin N.V."/>
            <person name="Gromova A.S."/>
            <person name="Filippova S.N."/>
            <person name="Gal'Chenko V.F."/>
        </authorList>
    </citation>
    <scope>NUCLEOTIDE SEQUENCE [LARGE SCALE GENOMIC DNA]</scope>
    <source>
        <strain evidence="2 3">K3-2</strain>
    </source>
</reference>
<organism evidence="2 3">
    <name type="scientific">Serinibacter arcticus</name>
    <dbReference type="NCBI Taxonomy" id="1655435"/>
    <lineage>
        <taxon>Bacteria</taxon>
        <taxon>Bacillati</taxon>
        <taxon>Actinomycetota</taxon>
        <taxon>Actinomycetes</taxon>
        <taxon>Micrococcales</taxon>
        <taxon>Beutenbergiaceae</taxon>
        <taxon>Serinibacter</taxon>
    </lineage>
</organism>
<sequence length="378" mass="39739">MTLDLPTLLIVSPLIIVSCCVLYLTGTARRRGMDKVDRCWTLTFVALLMTTVCYLLSGLNTVAWVANGLGNGLFVLALGAMWSGVRAFDGRRPFLWVVVVTAVVAGASALVSGPDGGVWAGGWAYLLGLTGWSLASAVAILRGRVRAFPSMTALAVVAAGYGLFTAARTVIALTHGFDDPLFLTVAGSEVATVVGMLVGVVGSFAMITVRAPGVAAEADGERRFDPYLGLRSPAWLAQRADVAVDRVQETGQASTVVLVRVRDLDEIESAFGRQLAREAFERTAEEIVAGIPRDVLAGTVDHLPATIVVIAPGTEGAAASRLVHLLDGYLRGMSITDDDLELPLVADLAVATGDRSWRRLVTEAAAAADEAQASRSTT</sequence>
<dbReference type="InterPro" id="IPR043128">
    <property type="entry name" value="Rev_trsase/Diguanyl_cyclase"/>
</dbReference>
<evidence type="ECO:0008006" key="4">
    <source>
        <dbReference type="Google" id="ProtNLM"/>
    </source>
</evidence>
<dbReference type="RefSeq" id="WP_135850999.1">
    <property type="nucleotide sequence ID" value="NZ_RHPJ01000006.1"/>
</dbReference>
<feature type="transmembrane region" description="Helical" evidence="1">
    <location>
        <begin position="181"/>
        <end position="207"/>
    </location>
</feature>
<name>A0A4Z1DW31_9MICO</name>
<keyword evidence="1" id="KW-0472">Membrane</keyword>
<evidence type="ECO:0000256" key="1">
    <source>
        <dbReference type="SAM" id="Phobius"/>
    </source>
</evidence>
<accession>A0A4Z1DW31</accession>
<proteinExistence type="predicted"/>
<comment type="caution">
    <text evidence="2">The sequence shown here is derived from an EMBL/GenBank/DDBJ whole genome shotgun (WGS) entry which is preliminary data.</text>
</comment>
<feature type="transmembrane region" description="Helical" evidence="1">
    <location>
        <begin position="38"/>
        <end position="57"/>
    </location>
</feature>
<keyword evidence="1" id="KW-1133">Transmembrane helix</keyword>
<keyword evidence="3" id="KW-1185">Reference proteome</keyword>
<evidence type="ECO:0000313" key="3">
    <source>
        <dbReference type="Proteomes" id="UP000297318"/>
    </source>
</evidence>
<dbReference type="OrthoDB" id="5115878at2"/>
<feature type="transmembrane region" description="Helical" evidence="1">
    <location>
        <begin position="94"/>
        <end position="111"/>
    </location>
</feature>
<feature type="transmembrane region" description="Helical" evidence="1">
    <location>
        <begin position="63"/>
        <end position="82"/>
    </location>
</feature>
<evidence type="ECO:0000313" key="2">
    <source>
        <dbReference type="EMBL" id="TGO03785.1"/>
    </source>
</evidence>
<keyword evidence="1" id="KW-0812">Transmembrane</keyword>
<dbReference type="EMBL" id="RHPJ01000006">
    <property type="protein sequence ID" value="TGO03785.1"/>
    <property type="molecule type" value="Genomic_DNA"/>
</dbReference>
<dbReference type="Proteomes" id="UP000297318">
    <property type="component" value="Unassembled WGS sequence"/>
</dbReference>